<gene>
    <name evidence="1" type="ORF">CRG98_042557</name>
</gene>
<dbReference type="Proteomes" id="UP000233551">
    <property type="component" value="Unassembled WGS sequence"/>
</dbReference>
<dbReference type="AlphaFoldDB" id="A0A2I0HZP3"/>
<dbReference type="GO" id="GO:0003676">
    <property type="term" value="F:nucleic acid binding"/>
    <property type="evidence" value="ECO:0007669"/>
    <property type="project" value="InterPro"/>
</dbReference>
<dbReference type="STRING" id="22663.A0A2I0HZP3"/>
<protein>
    <recommendedName>
        <fullName evidence="3">Integrase catalytic domain-containing protein</fullName>
    </recommendedName>
</protein>
<dbReference type="Gene3D" id="3.30.420.10">
    <property type="entry name" value="Ribonuclease H-like superfamily/Ribonuclease H"/>
    <property type="match status" value="1"/>
</dbReference>
<dbReference type="InterPro" id="IPR012337">
    <property type="entry name" value="RNaseH-like_sf"/>
</dbReference>
<keyword evidence="2" id="KW-1185">Reference proteome</keyword>
<dbReference type="PANTHER" id="PTHR48475">
    <property type="entry name" value="RIBONUCLEASE H"/>
    <property type="match status" value="1"/>
</dbReference>
<name>A0A2I0HZP3_PUNGR</name>
<accession>A0A2I0HZP3</accession>
<evidence type="ECO:0000313" key="1">
    <source>
        <dbReference type="EMBL" id="PKI37053.1"/>
    </source>
</evidence>
<dbReference type="PANTHER" id="PTHR48475:SF1">
    <property type="entry name" value="RNASE H TYPE-1 DOMAIN-CONTAINING PROTEIN"/>
    <property type="match status" value="1"/>
</dbReference>
<feature type="non-terminal residue" evidence="1">
    <location>
        <position position="205"/>
    </location>
</feature>
<comment type="caution">
    <text evidence="1">The sequence shown here is derived from an EMBL/GenBank/DDBJ whole genome shotgun (WGS) entry which is preliminary data.</text>
</comment>
<dbReference type="SUPFAM" id="SSF53098">
    <property type="entry name" value="Ribonuclease H-like"/>
    <property type="match status" value="1"/>
</dbReference>
<evidence type="ECO:0000313" key="2">
    <source>
        <dbReference type="Proteomes" id="UP000233551"/>
    </source>
</evidence>
<reference evidence="1 2" key="1">
    <citation type="submission" date="2017-11" db="EMBL/GenBank/DDBJ databases">
        <title>De-novo sequencing of pomegranate (Punica granatum L.) genome.</title>
        <authorList>
            <person name="Akparov Z."/>
            <person name="Amiraslanov A."/>
            <person name="Hajiyeva S."/>
            <person name="Abbasov M."/>
            <person name="Kaur K."/>
            <person name="Hamwieh A."/>
            <person name="Solovyev V."/>
            <person name="Salamov A."/>
            <person name="Braich B."/>
            <person name="Kosarev P."/>
            <person name="Mahmoud A."/>
            <person name="Hajiyev E."/>
            <person name="Babayeva S."/>
            <person name="Izzatullayeva V."/>
            <person name="Mammadov A."/>
            <person name="Mammadov A."/>
            <person name="Sharifova S."/>
            <person name="Ojaghi J."/>
            <person name="Eynullazada K."/>
            <person name="Bayramov B."/>
            <person name="Abdulazimova A."/>
            <person name="Shahmuradov I."/>
        </authorList>
    </citation>
    <scope>NUCLEOTIDE SEQUENCE [LARGE SCALE GENOMIC DNA]</scope>
    <source>
        <strain evidence="2">cv. AG2017</strain>
        <tissue evidence="1">Leaf</tissue>
    </source>
</reference>
<proteinExistence type="predicted"/>
<sequence>MCCTLVWVMQRLPQYTLYHTLRLLSKTDPLKYVFSSPSSMRNIAKWHCQLTEYDIEYVSHTSVKGQVIADHLAEFPIDDDTLINSNFPNEGILQVSDEEETPGWKMYFDGAVSSTGSGTVTCAKSTQIRLEHRPTRYIQWQLHGPFQCGSTDVIGPINPKAYNGHLFILVSIDYFTKWIEATTLASFTAKVVARFLKHDIIARYE</sequence>
<dbReference type="InterPro" id="IPR036397">
    <property type="entry name" value="RNaseH_sf"/>
</dbReference>
<evidence type="ECO:0008006" key="3">
    <source>
        <dbReference type="Google" id="ProtNLM"/>
    </source>
</evidence>
<dbReference type="EMBL" id="PGOL01004576">
    <property type="protein sequence ID" value="PKI37053.1"/>
    <property type="molecule type" value="Genomic_DNA"/>
</dbReference>
<organism evidence="1 2">
    <name type="scientific">Punica granatum</name>
    <name type="common">Pomegranate</name>
    <dbReference type="NCBI Taxonomy" id="22663"/>
    <lineage>
        <taxon>Eukaryota</taxon>
        <taxon>Viridiplantae</taxon>
        <taxon>Streptophyta</taxon>
        <taxon>Embryophyta</taxon>
        <taxon>Tracheophyta</taxon>
        <taxon>Spermatophyta</taxon>
        <taxon>Magnoliopsida</taxon>
        <taxon>eudicotyledons</taxon>
        <taxon>Gunneridae</taxon>
        <taxon>Pentapetalae</taxon>
        <taxon>rosids</taxon>
        <taxon>malvids</taxon>
        <taxon>Myrtales</taxon>
        <taxon>Lythraceae</taxon>
        <taxon>Punica</taxon>
    </lineage>
</organism>